<feature type="transmembrane region" description="Helical" evidence="1">
    <location>
        <begin position="87"/>
        <end position="111"/>
    </location>
</feature>
<dbReference type="EMBL" id="UINC01187157">
    <property type="protein sequence ID" value="SVD99729.1"/>
    <property type="molecule type" value="Genomic_DNA"/>
</dbReference>
<feature type="transmembrane region" description="Helical" evidence="1">
    <location>
        <begin position="123"/>
        <end position="144"/>
    </location>
</feature>
<evidence type="ECO:0000256" key="1">
    <source>
        <dbReference type="SAM" id="Phobius"/>
    </source>
</evidence>
<feature type="non-terminal residue" evidence="2">
    <location>
        <position position="1"/>
    </location>
</feature>
<organism evidence="2">
    <name type="scientific">marine metagenome</name>
    <dbReference type="NCBI Taxonomy" id="408172"/>
    <lineage>
        <taxon>unclassified sequences</taxon>
        <taxon>metagenomes</taxon>
        <taxon>ecological metagenomes</taxon>
    </lineage>
</organism>
<name>A0A382ZWP5_9ZZZZ</name>
<dbReference type="AlphaFoldDB" id="A0A382ZWP5"/>
<keyword evidence="1" id="KW-0472">Membrane</keyword>
<sequence>KITDSQSGFRAYSKQLITKLDTTYMETGMGISTEILIKTSSLNFKIAEVPIIVIYEGDTSTRNPISHGTSVLLSTIKYTSVEHPLKFYGIPSLIFFIIGITFTTLSIDYYIEVGRINPNITIIAAGTIVVAIILLIASILFYSLSNIVRKDQKK</sequence>
<gene>
    <name evidence="2" type="ORF">METZ01_LOCUS452583</name>
</gene>
<accession>A0A382ZWP5</accession>
<reference evidence="2" key="1">
    <citation type="submission" date="2018-05" db="EMBL/GenBank/DDBJ databases">
        <authorList>
            <person name="Lanie J.A."/>
            <person name="Ng W.-L."/>
            <person name="Kazmierczak K.M."/>
            <person name="Andrzejewski T.M."/>
            <person name="Davidsen T.M."/>
            <person name="Wayne K.J."/>
            <person name="Tettelin H."/>
            <person name="Glass J.I."/>
            <person name="Rusch D."/>
            <person name="Podicherti R."/>
            <person name="Tsui H.-C.T."/>
            <person name="Winkler M.E."/>
        </authorList>
    </citation>
    <scope>NUCLEOTIDE SEQUENCE</scope>
</reference>
<keyword evidence="1" id="KW-1133">Transmembrane helix</keyword>
<keyword evidence="1" id="KW-0812">Transmembrane</keyword>
<evidence type="ECO:0000313" key="2">
    <source>
        <dbReference type="EMBL" id="SVD99729.1"/>
    </source>
</evidence>
<protein>
    <submittedName>
        <fullName evidence="2">Uncharacterized protein</fullName>
    </submittedName>
</protein>
<proteinExistence type="predicted"/>